<dbReference type="Proteomes" id="UP000283895">
    <property type="component" value="Unassembled WGS sequence"/>
</dbReference>
<dbReference type="AlphaFoldDB" id="A0A423WXY2"/>
<dbReference type="EMBL" id="LKEA01000006">
    <property type="protein sequence ID" value="ROW08384.1"/>
    <property type="molecule type" value="Genomic_DNA"/>
</dbReference>
<comment type="caution">
    <text evidence="1">The sequence shown here is derived from an EMBL/GenBank/DDBJ whole genome shotgun (WGS) entry which is preliminary data.</text>
</comment>
<dbReference type="STRING" id="356882.A0A423WXY2"/>
<proteinExistence type="predicted"/>
<dbReference type="OrthoDB" id="10012048at2759"/>
<evidence type="ECO:0000313" key="2">
    <source>
        <dbReference type="Proteomes" id="UP000283895"/>
    </source>
</evidence>
<evidence type="ECO:0000313" key="1">
    <source>
        <dbReference type="EMBL" id="ROW08384.1"/>
    </source>
</evidence>
<sequence>MQAVFGAAPAQLHPCFISWMLKQKTVRPELMTTRYLFDMVVEDAAFVEARYGRWKGQPYRDWKARWDQLPATARQLGDVDGGGGSGSSGSSSSSTVVALQQELVRMAFTTNTTLNRGTFFSFCCYGDNWQDGDDTWHCAICGPGIKSGLQ</sequence>
<organism evidence="1 2">
    <name type="scientific">Cytospora schulzeri</name>
    <dbReference type="NCBI Taxonomy" id="448051"/>
    <lineage>
        <taxon>Eukaryota</taxon>
        <taxon>Fungi</taxon>
        <taxon>Dikarya</taxon>
        <taxon>Ascomycota</taxon>
        <taxon>Pezizomycotina</taxon>
        <taxon>Sordariomycetes</taxon>
        <taxon>Sordariomycetidae</taxon>
        <taxon>Diaporthales</taxon>
        <taxon>Cytosporaceae</taxon>
        <taxon>Cytospora</taxon>
    </lineage>
</organism>
<name>A0A423WXY2_9PEZI</name>
<gene>
    <name evidence="1" type="ORF">VMCG_03092</name>
</gene>
<reference evidence="1 2" key="1">
    <citation type="submission" date="2015-09" db="EMBL/GenBank/DDBJ databases">
        <title>Host preference determinants of Valsa canker pathogens revealed by comparative genomics.</title>
        <authorList>
            <person name="Yin Z."/>
            <person name="Huang L."/>
        </authorList>
    </citation>
    <scope>NUCLEOTIDE SEQUENCE [LARGE SCALE GENOMIC DNA]</scope>
    <source>
        <strain evidence="1 2">03-1</strain>
    </source>
</reference>
<accession>A0A423WXY2</accession>
<protein>
    <submittedName>
        <fullName evidence="1">Uncharacterized protein</fullName>
    </submittedName>
</protein>
<keyword evidence="2" id="KW-1185">Reference proteome</keyword>